<evidence type="ECO:0000256" key="18">
    <source>
        <dbReference type="SAM" id="Phobius"/>
    </source>
</evidence>
<evidence type="ECO:0000256" key="7">
    <source>
        <dbReference type="ARBA" id="ARBA00022927"/>
    </source>
</evidence>
<reference evidence="20 21" key="1">
    <citation type="submission" date="2016-12" db="EMBL/GenBank/DDBJ databases">
        <authorList>
            <person name="Song W.-J."/>
            <person name="Kurnit D.M."/>
        </authorList>
    </citation>
    <scope>NUCLEOTIDE SEQUENCE [LARGE SCALE GENOMIC DNA]</scope>
    <source>
        <strain evidence="20 21">DSM 30827</strain>
    </source>
</reference>
<evidence type="ECO:0000256" key="10">
    <source>
        <dbReference type="ARBA" id="ARBA00023186"/>
    </source>
</evidence>
<keyword evidence="7" id="KW-0653">Protein transport</keyword>
<evidence type="ECO:0000256" key="5">
    <source>
        <dbReference type="ARBA" id="ARBA00022475"/>
    </source>
</evidence>
<evidence type="ECO:0000256" key="14">
    <source>
        <dbReference type="ARBA" id="ARBA00033245"/>
    </source>
</evidence>
<dbReference type="EMBL" id="CP019688">
    <property type="protein sequence ID" value="AQQ16382.1"/>
    <property type="molecule type" value="Genomic_DNA"/>
</dbReference>
<dbReference type="RefSeq" id="WP_095660938.1">
    <property type="nucleotide sequence ID" value="NZ_CALTZW010000008.1"/>
</dbReference>
<dbReference type="GO" id="GO:0015031">
    <property type="term" value="P:protein transport"/>
    <property type="evidence" value="ECO:0007669"/>
    <property type="project" value="UniProtKB-KW"/>
</dbReference>
<evidence type="ECO:0000256" key="13">
    <source>
        <dbReference type="ARBA" id="ARBA00031538"/>
    </source>
</evidence>
<dbReference type="OrthoDB" id="9780552at2"/>
<dbReference type="InterPro" id="IPR047196">
    <property type="entry name" value="YidC_ALB_C"/>
</dbReference>
<evidence type="ECO:0000256" key="1">
    <source>
        <dbReference type="ARBA" id="ARBA00004651"/>
    </source>
</evidence>
<evidence type="ECO:0000313" key="20">
    <source>
        <dbReference type="EMBL" id="AQQ16382.1"/>
    </source>
</evidence>
<gene>
    <name evidence="20" type="primary">yidC2</name>
    <name evidence="20" type="ORF">CGLAU_12270</name>
</gene>
<evidence type="ECO:0000256" key="3">
    <source>
        <dbReference type="ARBA" id="ARBA00015325"/>
    </source>
</evidence>
<keyword evidence="5" id="KW-1003">Cell membrane</keyword>
<evidence type="ECO:0000259" key="19">
    <source>
        <dbReference type="Pfam" id="PF02096"/>
    </source>
</evidence>
<protein>
    <recommendedName>
        <fullName evidence="3">Membrane protein insertase YidC</fullName>
    </recommendedName>
    <alternativeName>
        <fullName evidence="15">Foldase YidC</fullName>
    </alternativeName>
    <alternativeName>
        <fullName evidence="14">Membrane integrase YidC</fullName>
    </alternativeName>
    <alternativeName>
        <fullName evidence="13">Membrane protein YidC</fullName>
    </alternativeName>
</protein>
<evidence type="ECO:0000256" key="17">
    <source>
        <dbReference type="SAM" id="MobiDB-lite"/>
    </source>
</evidence>
<evidence type="ECO:0000256" key="15">
    <source>
        <dbReference type="ARBA" id="ARBA00033342"/>
    </source>
</evidence>
<feature type="transmembrane region" description="Helical" evidence="18">
    <location>
        <begin position="95"/>
        <end position="118"/>
    </location>
</feature>
<dbReference type="NCBIfam" id="NF002899">
    <property type="entry name" value="PRK03449.1"/>
    <property type="match status" value="1"/>
</dbReference>
<feature type="compositionally biased region" description="Basic residues" evidence="17">
    <location>
        <begin position="312"/>
        <end position="324"/>
    </location>
</feature>
<dbReference type="InterPro" id="IPR001708">
    <property type="entry name" value="YidC/ALB3/OXA1/COX18"/>
</dbReference>
<evidence type="ECO:0000256" key="6">
    <source>
        <dbReference type="ARBA" id="ARBA00022692"/>
    </source>
</evidence>
<organism evidence="20 21">
    <name type="scientific">Corynebacterium glaucum</name>
    <dbReference type="NCBI Taxonomy" id="187491"/>
    <lineage>
        <taxon>Bacteria</taxon>
        <taxon>Bacillati</taxon>
        <taxon>Actinomycetota</taxon>
        <taxon>Actinomycetes</taxon>
        <taxon>Mycobacteriales</taxon>
        <taxon>Corynebacteriaceae</taxon>
        <taxon>Corynebacterium</taxon>
    </lineage>
</organism>
<feature type="region of interest" description="Disordered" evidence="17">
    <location>
        <begin position="293"/>
        <end position="324"/>
    </location>
</feature>
<keyword evidence="9 18" id="KW-0472">Membrane</keyword>
<evidence type="ECO:0000256" key="2">
    <source>
        <dbReference type="ARBA" id="ARBA00010527"/>
    </source>
</evidence>
<evidence type="ECO:0000256" key="12">
    <source>
        <dbReference type="ARBA" id="ARBA00026028"/>
    </source>
</evidence>
<dbReference type="CDD" id="cd20070">
    <property type="entry name" value="5TM_YidC_Alb3"/>
    <property type="match status" value="1"/>
</dbReference>
<feature type="transmembrane region" description="Helical" evidence="18">
    <location>
        <begin position="30"/>
        <end position="52"/>
    </location>
</feature>
<proteinExistence type="inferred from homology"/>
<evidence type="ECO:0000256" key="16">
    <source>
        <dbReference type="RuleBase" id="RU003945"/>
    </source>
</evidence>
<sequence length="324" mass="37003">MLNFVYWPISWVLRFWHEVVGVVVPKTSGLSWVLAIVLLTCTVRIFLVRPMVNQMRSMRKMQEVQPKMQAIREKYKNDQAKMAEEMRKVQKEMGVNPLASCIVPIVQMPIFLGLFHVLRSFNRTAGPNQPGLSIEENRNIANYAFPVEDVRSFLDATVFGVPLSAYMSMPEQAFAAFTGVDLTRTHIIAVCLPMVLISAAFVHFNARISINRQKERRASGKVAAPVGEQAQMMEAQMGMMNGMLLWIMPIMIVATGFMWHVGLLVYMLSNNIWTFFQTRIVYDKMDKEEAIEEAQKREAKRASAPQVAARKVDKRSKKQRKQGK</sequence>
<comment type="similarity">
    <text evidence="2">Belongs to the OXA1/ALB3/YidC family. Type 1 subfamily.</text>
</comment>
<evidence type="ECO:0000256" key="4">
    <source>
        <dbReference type="ARBA" id="ARBA00022448"/>
    </source>
</evidence>
<feature type="transmembrane region" description="Helical" evidence="18">
    <location>
        <begin position="243"/>
        <end position="268"/>
    </location>
</feature>
<keyword evidence="4" id="KW-0813">Transport</keyword>
<evidence type="ECO:0000256" key="9">
    <source>
        <dbReference type="ARBA" id="ARBA00023136"/>
    </source>
</evidence>
<evidence type="ECO:0000256" key="8">
    <source>
        <dbReference type="ARBA" id="ARBA00022989"/>
    </source>
</evidence>
<dbReference type="GO" id="GO:0032977">
    <property type="term" value="F:membrane insertase activity"/>
    <property type="evidence" value="ECO:0007669"/>
    <property type="project" value="InterPro"/>
</dbReference>
<feature type="domain" description="Membrane insertase YidC/Oxa/ALB C-terminal" evidence="19">
    <location>
        <begin position="32"/>
        <end position="282"/>
    </location>
</feature>
<keyword evidence="21" id="KW-1185">Reference proteome</keyword>
<dbReference type="NCBIfam" id="TIGR03592">
    <property type="entry name" value="yidC_oxa1_cterm"/>
    <property type="match status" value="1"/>
</dbReference>
<accession>A0A1Q2HZV5</accession>
<feature type="transmembrane region" description="Helical" evidence="18">
    <location>
        <begin position="187"/>
        <end position="206"/>
    </location>
</feature>
<evidence type="ECO:0000313" key="21">
    <source>
        <dbReference type="Proteomes" id="UP000217209"/>
    </source>
</evidence>
<dbReference type="Pfam" id="PF02096">
    <property type="entry name" value="60KD_IMP"/>
    <property type="match status" value="1"/>
</dbReference>
<dbReference type="PANTHER" id="PTHR12428">
    <property type="entry name" value="OXA1"/>
    <property type="match status" value="1"/>
</dbReference>
<evidence type="ECO:0000256" key="11">
    <source>
        <dbReference type="ARBA" id="ARBA00025034"/>
    </source>
</evidence>
<dbReference type="PANTHER" id="PTHR12428:SF65">
    <property type="entry name" value="CYTOCHROME C OXIDASE ASSEMBLY PROTEIN COX18, MITOCHONDRIAL"/>
    <property type="match status" value="1"/>
</dbReference>
<comment type="function">
    <text evidence="11">Required for the insertion and/or proper folding and/or complex formation of integral membrane proteins into the membrane. Involved in integration of membrane proteins that insert both dependently and independently of the Sec translocase complex, as well as at least some lipoproteins. Aids folding of multispanning membrane proteins.</text>
</comment>
<dbReference type="GO" id="GO:0051205">
    <property type="term" value="P:protein insertion into membrane"/>
    <property type="evidence" value="ECO:0007669"/>
    <property type="project" value="TreeGrafter"/>
</dbReference>
<keyword evidence="8 18" id="KW-1133">Transmembrane helix</keyword>
<keyword evidence="6 16" id="KW-0812">Transmembrane</keyword>
<dbReference type="KEGG" id="cgv:CGLAU_12270"/>
<comment type="subunit">
    <text evidence="12">Interacts with the Sec translocase complex via SecD. Specifically interacts with transmembrane segments of nascent integral membrane proteins during membrane integration.</text>
</comment>
<dbReference type="GO" id="GO:0005886">
    <property type="term" value="C:plasma membrane"/>
    <property type="evidence" value="ECO:0007669"/>
    <property type="project" value="UniProtKB-SubCell"/>
</dbReference>
<dbReference type="InterPro" id="IPR028055">
    <property type="entry name" value="YidC/Oxa/ALB_C"/>
</dbReference>
<comment type="subcellular location">
    <subcellularLocation>
        <location evidence="1">Cell membrane</location>
        <topology evidence="1">Multi-pass membrane protein</topology>
    </subcellularLocation>
    <subcellularLocation>
        <location evidence="16">Membrane</location>
        <topology evidence="16">Multi-pass membrane protein</topology>
    </subcellularLocation>
</comment>
<name>A0A1Q2HZV5_9CORY</name>
<dbReference type="AlphaFoldDB" id="A0A1Q2HZV5"/>
<keyword evidence="10" id="KW-0143">Chaperone</keyword>
<dbReference type="Proteomes" id="UP000217209">
    <property type="component" value="Chromosome"/>
</dbReference>